<dbReference type="Gene3D" id="1.20.1290.10">
    <property type="entry name" value="AhpD-like"/>
    <property type="match status" value="2"/>
</dbReference>
<keyword evidence="2" id="KW-1185">Reference proteome</keyword>
<evidence type="ECO:0000313" key="1">
    <source>
        <dbReference type="EMBL" id="SDO30187.1"/>
    </source>
</evidence>
<gene>
    <name evidence="1" type="ORF">SAMN05421507_10284</name>
</gene>
<sequence>MRLDVLDRGHRPAVRLFFGFSRLVSGVPMSDVPKALLYRPEFFGAVFLDLTARTMRGPSSWTAGEREHLARSTSELLRCPFCATTHAELLKIAGDPSPPRPELVAASRFLETLSPPGAVSRTALAEALDVSLVFHVVNRLANAFGFALRPGQLESGTRSLHRFGYRFPRLLTGPGAGGPEELRRAVLDTPARTPVALRRAAAAGEAWGSYAATVRSASHRITDEDVARLAREHTEDEIFEVTVAAAVGAALDHFDQGTRNLRT</sequence>
<organism evidence="1 2">
    <name type="scientific">Lentzea jiangxiensis</name>
    <dbReference type="NCBI Taxonomy" id="641025"/>
    <lineage>
        <taxon>Bacteria</taxon>
        <taxon>Bacillati</taxon>
        <taxon>Actinomycetota</taxon>
        <taxon>Actinomycetes</taxon>
        <taxon>Pseudonocardiales</taxon>
        <taxon>Pseudonocardiaceae</taxon>
        <taxon>Lentzea</taxon>
    </lineage>
</organism>
<dbReference type="AlphaFoldDB" id="A0A1H0IFF3"/>
<dbReference type="STRING" id="641025.SAMN05421507_10284"/>
<dbReference type="InterPro" id="IPR029032">
    <property type="entry name" value="AhpD-like"/>
</dbReference>
<name>A0A1H0IFF3_9PSEU</name>
<dbReference type="RefSeq" id="WP_090096153.1">
    <property type="nucleotide sequence ID" value="NZ_FNIX01000002.1"/>
</dbReference>
<dbReference type="OrthoDB" id="5521565at2"/>
<accession>A0A1H0IFF3</accession>
<dbReference type="Proteomes" id="UP000199691">
    <property type="component" value="Unassembled WGS sequence"/>
</dbReference>
<evidence type="ECO:0008006" key="3">
    <source>
        <dbReference type="Google" id="ProtNLM"/>
    </source>
</evidence>
<proteinExistence type="predicted"/>
<dbReference type="EMBL" id="FNIX01000002">
    <property type="protein sequence ID" value="SDO30187.1"/>
    <property type="molecule type" value="Genomic_DNA"/>
</dbReference>
<evidence type="ECO:0000313" key="2">
    <source>
        <dbReference type="Proteomes" id="UP000199691"/>
    </source>
</evidence>
<dbReference type="SUPFAM" id="SSF69118">
    <property type="entry name" value="AhpD-like"/>
    <property type="match status" value="1"/>
</dbReference>
<protein>
    <recommendedName>
        <fullName evidence="3">Alkylhydroperoxidase AhpD family core domain-containing protein</fullName>
    </recommendedName>
</protein>
<reference evidence="2" key="1">
    <citation type="submission" date="2016-10" db="EMBL/GenBank/DDBJ databases">
        <authorList>
            <person name="Varghese N."/>
            <person name="Submissions S."/>
        </authorList>
    </citation>
    <scope>NUCLEOTIDE SEQUENCE [LARGE SCALE GENOMIC DNA]</scope>
    <source>
        <strain evidence="2">CGMCC 4.6609</strain>
    </source>
</reference>